<sequence length="130" mass="15221">MRLRQIKLYGTNMTRLYVPQLKRRLIEHYGSRRCWTYETLPGTSKTALELQDKFELKHFSLPSAFLAALRIEVQSGNRAQTLEQSVENLEERLQSLNIRSPNRSSRKSQPWMSEFELFTTASTPYLLLPS</sequence>
<organism evidence="2 3">
    <name type="scientific">Trichinella zimbabwensis</name>
    <dbReference type="NCBI Taxonomy" id="268475"/>
    <lineage>
        <taxon>Eukaryota</taxon>
        <taxon>Metazoa</taxon>
        <taxon>Ecdysozoa</taxon>
        <taxon>Nematoda</taxon>
        <taxon>Enoplea</taxon>
        <taxon>Dorylaimia</taxon>
        <taxon>Trichinellida</taxon>
        <taxon>Trichinellidae</taxon>
        <taxon>Trichinella</taxon>
    </lineage>
</organism>
<reference evidence="2 3" key="1">
    <citation type="submission" date="2015-01" db="EMBL/GenBank/DDBJ databases">
        <title>Evolution of Trichinella species and genotypes.</title>
        <authorList>
            <person name="Korhonen P.K."/>
            <person name="Edoardo P."/>
            <person name="Giuseppe L.R."/>
            <person name="Gasser R.B."/>
        </authorList>
    </citation>
    <scope>NUCLEOTIDE SEQUENCE [LARGE SCALE GENOMIC DNA]</scope>
    <source>
        <strain evidence="2">ISS1029</strain>
    </source>
</reference>
<dbReference type="AlphaFoldDB" id="A0A0V1HR93"/>
<evidence type="ECO:0000313" key="3">
    <source>
        <dbReference type="Proteomes" id="UP000055024"/>
    </source>
</evidence>
<evidence type="ECO:0000313" key="2">
    <source>
        <dbReference type="EMBL" id="KRZ13041.1"/>
    </source>
</evidence>
<comment type="caution">
    <text evidence="2">The sequence shown here is derived from an EMBL/GenBank/DDBJ whole genome shotgun (WGS) entry which is preliminary data.</text>
</comment>
<evidence type="ECO:0000256" key="1">
    <source>
        <dbReference type="SAM" id="Coils"/>
    </source>
</evidence>
<keyword evidence="3" id="KW-1185">Reference proteome</keyword>
<accession>A0A0V1HR93</accession>
<proteinExistence type="predicted"/>
<name>A0A0V1HR93_9BILA</name>
<gene>
    <name evidence="2" type="ORF">T11_10195</name>
</gene>
<keyword evidence="1" id="KW-0175">Coiled coil</keyword>
<dbReference type="OrthoDB" id="10625852at2759"/>
<protein>
    <submittedName>
        <fullName evidence="2">Uncharacterized protein</fullName>
    </submittedName>
</protein>
<dbReference type="EMBL" id="JYDP01000035">
    <property type="protein sequence ID" value="KRZ13041.1"/>
    <property type="molecule type" value="Genomic_DNA"/>
</dbReference>
<feature type="coiled-coil region" evidence="1">
    <location>
        <begin position="72"/>
        <end position="99"/>
    </location>
</feature>
<dbReference type="Proteomes" id="UP000055024">
    <property type="component" value="Unassembled WGS sequence"/>
</dbReference>